<dbReference type="InterPro" id="IPR036770">
    <property type="entry name" value="Ankyrin_rpt-contain_sf"/>
</dbReference>
<dbReference type="PANTHER" id="PTHR47303">
    <property type="match status" value="1"/>
</dbReference>
<dbReference type="InterPro" id="IPR002110">
    <property type="entry name" value="Ankyrin_rpt"/>
</dbReference>
<dbReference type="EMBL" id="GHES01035432">
    <property type="protein sequence ID" value="MPA65991.1"/>
    <property type="molecule type" value="Transcribed_RNA"/>
</dbReference>
<sequence>MSPQQLAHQGGGGGRTALHVAAAFDKVEAAKLMVHKAPLLPDTPDQYGDLPLQLAVVLCHREMISYLLGVTSKDTEAQLLQGQTGAGLMDTAMGSKFYDVVLHLLHCNPKLAWEGRSPLEVLAQDPSSFPSGTHLNVCQRLIPL</sequence>
<dbReference type="Gene3D" id="1.25.40.20">
    <property type="entry name" value="Ankyrin repeat-containing domain"/>
    <property type="match status" value="1"/>
</dbReference>
<dbReference type="SMART" id="SM00248">
    <property type="entry name" value="ANK"/>
    <property type="match status" value="2"/>
</dbReference>
<name>A0A5B7BEA6_DAVIN</name>
<dbReference type="Pfam" id="PF12796">
    <property type="entry name" value="Ank_2"/>
    <property type="match status" value="1"/>
</dbReference>
<reference evidence="1" key="1">
    <citation type="submission" date="2019-08" db="EMBL/GenBank/DDBJ databases">
        <title>Reference gene set and small RNA set construction with multiple tissues from Davidia involucrata Baill.</title>
        <authorList>
            <person name="Yang H."/>
            <person name="Zhou C."/>
            <person name="Li G."/>
            <person name="Wang J."/>
            <person name="Gao P."/>
            <person name="Wang M."/>
            <person name="Wang R."/>
            <person name="Zhao Y."/>
        </authorList>
    </citation>
    <scope>NUCLEOTIDE SEQUENCE</scope>
    <source>
        <tissue evidence="1">Mixed with DoveR01_LX</tissue>
    </source>
</reference>
<evidence type="ECO:0000313" key="1">
    <source>
        <dbReference type="EMBL" id="MPA65991.1"/>
    </source>
</evidence>
<dbReference type="AlphaFoldDB" id="A0A5B7BEA6"/>
<protein>
    <submittedName>
        <fullName evidence="1">Uncharacterized protein</fullName>
    </submittedName>
</protein>
<accession>A0A5B7BEA6</accession>
<proteinExistence type="predicted"/>
<dbReference type="SUPFAM" id="SSF48403">
    <property type="entry name" value="Ankyrin repeat"/>
    <property type="match status" value="1"/>
</dbReference>
<dbReference type="PANTHER" id="PTHR47303:SF1">
    <property type="entry name" value="NF-KAPPA-B INHIBITOR BETA"/>
    <property type="match status" value="1"/>
</dbReference>
<gene>
    <name evidence="1" type="ORF">Din_035432</name>
</gene>
<organism evidence="1">
    <name type="scientific">Davidia involucrata</name>
    <name type="common">Dove tree</name>
    <dbReference type="NCBI Taxonomy" id="16924"/>
    <lineage>
        <taxon>Eukaryota</taxon>
        <taxon>Viridiplantae</taxon>
        <taxon>Streptophyta</taxon>
        <taxon>Embryophyta</taxon>
        <taxon>Tracheophyta</taxon>
        <taxon>Spermatophyta</taxon>
        <taxon>Magnoliopsida</taxon>
        <taxon>eudicotyledons</taxon>
        <taxon>Gunneridae</taxon>
        <taxon>Pentapetalae</taxon>
        <taxon>asterids</taxon>
        <taxon>Cornales</taxon>
        <taxon>Nyssaceae</taxon>
        <taxon>Davidia</taxon>
    </lineage>
</organism>